<dbReference type="RefSeq" id="WP_114074853.1">
    <property type="nucleotide sequence ID" value="NZ_CP030918.1"/>
</dbReference>
<organism evidence="4 5">
    <name type="scientific">Paracoccus suum</name>
    <dbReference type="NCBI Taxonomy" id="2259340"/>
    <lineage>
        <taxon>Bacteria</taxon>
        <taxon>Pseudomonadati</taxon>
        <taxon>Pseudomonadota</taxon>
        <taxon>Alphaproteobacteria</taxon>
        <taxon>Rhodobacterales</taxon>
        <taxon>Paracoccaceae</taxon>
        <taxon>Paracoccus</taxon>
    </lineage>
</organism>
<dbReference type="OrthoDB" id="9779910at2"/>
<dbReference type="KEGG" id="pars:DRW48_01400"/>
<dbReference type="InterPro" id="IPR051910">
    <property type="entry name" value="ComF/GntX_DNA_util-trans"/>
</dbReference>
<dbReference type="AlphaFoldDB" id="A0A344PGM8"/>
<name>A0A344PGM8_9RHOB</name>
<proteinExistence type="inferred from homology"/>
<sequence>MGLNASGLARIWEGTLGLVYPPQCPGCDAPVGEAGSLCPDCWREARFITGAACLSCGAPMASDGGASGAGAWDGQCDECLALARPWTRGVAALTYAGTARRLVLMLKHGDRPDLAPTLGRWLAAAAAPVVVPGTVVVPVPVHPARALRRRYNQAALIGRAAARALGVAHQAGALRRLRNTPMQDHRSVADRFANQSGAIEVAARAAPALVGQPVLLVDDVMASGATLGAASEALIAAGAGAVTIAVVARAVKDT</sequence>
<reference evidence="5" key="1">
    <citation type="submission" date="2018-07" db="EMBL/GenBank/DDBJ databases">
        <title>Genome sequencing of Paracoccus sp. SC2-6.</title>
        <authorList>
            <person name="Heo J."/>
            <person name="Kim S.-J."/>
            <person name="Kwon S.-W."/>
        </authorList>
    </citation>
    <scope>NUCLEOTIDE SEQUENCE [LARGE SCALE GENOMIC DNA]</scope>
    <source>
        <strain evidence="5">SC2-6</strain>
    </source>
</reference>
<accession>A0A344PGM8</accession>
<evidence type="ECO:0000313" key="4">
    <source>
        <dbReference type="EMBL" id="AXC48533.1"/>
    </source>
</evidence>
<gene>
    <name evidence="4" type="ORF">DRW48_01400</name>
</gene>
<dbReference type="Pfam" id="PF00156">
    <property type="entry name" value="Pribosyltran"/>
    <property type="match status" value="1"/>
</dbReference>
<evidence type="ECO:0000313" key="5">
    <source>
        <dbReference type="Proteomes" id="UP000252023"/>
    </source>
</evidence>
<keyword evidence="5" id="KW-1185">Reference proteome</keyword>
<dbReference type="PANTHER" id="PTHR47505:SF1">
    <property type="entry name" value="DNA UTILIZATION PROTEIN YHGH"/>
    <property type="match status" value="1"/>
</dbReference>
<dbReference type="CDD" id="cd06223">
    <property type="entry name" value="PRTases_typeI"/>
    <property type="match status" value="1"/>
</dbReference>
<dbReference type="PANTHER" id="PTHR47505">
    <property type="entry name" value="DNA UTILIZATION PROTEIN YHGH"/>
    <property type="match status" value="1"/>
</dbReference>
<dbReference type="Pfam" id="PF18912">
    <property type="entry name" value="DZR_2"/>
    <property type="match status" value="1"/>
</dbReference>
<dbReference type="Gene3D" id="3.40.50.2020">
    <property type="match status" value="1"/>
</dbReference>
<dbReference type="EMBL" id="CP030918">
    <property type="protein sequence ID" value="AXC48533.1"/>
    <property type="molecule type" value="Genomic_DNA"/>
</dbReference>
<protein>
    <submittedName>
        <fullName evidence="4">ComF family protein</fullName>
    </submittedName>
</protein>
<evidence type="ECO:0000259" key="3">
    <source>
        <dbReference type="Pfam" id="PF18912"/>
    </source>
</evidence>
<dbReference type="Proteomes" id="UP000252023">
    <property type="component" value="Chromosome"/>
</dbReference>
<evidence type="ECO:0000256" key="1">
    <source>
        <dbReference type="ARBA" id="ARBA00008007"/>
    </source>
</evidence>
<evidence type="ECO:0000259" key="2">
    <source>
        <dbReference type="Pfam" id="PF00156"/>
    </source>
</evidence>
<feature type="domain" description="Phosphoribosyltransferase" evidence="2">
    <location>
        <begin position="193"/>
        <end position="249"/>
    </location>
</feature>
<dbReference type="InterPro" id="IPR000836">
    <property type="entry name" value="PRTase_dom"/>
</dbReference>
<dbReference type="InterPro" id="IPR029057">
    <property type="entry name" value="PRTase-like"/>
</dbReference>
<feature type="domain" description="Double zinc ribbon" evidence="3">
    <location>
        <begin position="16"/>
        <end position="80"/>
    </location>
</feature>
<dbReference type="SUPFAM" id="SSF53271">
    <property type="entry name" value="PRTase-like"/>
    <property type="match status" value="1"/>
</dbReference>
<dbReference type="InterPro" id="IPR044005">
    <property type="entry name" value="DZR_2"/>
</dbReference>
<comment type="similarity">
    <text evidence="1">Belongs to the ComF/GntX family.</text>
</comment>